<keyword evidence="2" id="KW-1003">Cell membrane</keyword>
<feature type="domain" description="ComEC/Rec2-related protein" evidence="7">
    <location>
        <begin position="232"/>
        <end position="515"/>
    </location>
</feature>
<evidence type="ECO:0000256" key="5">
    <source>
        <dbReference type="ARBA" id="ARBA00023136"/>
    </source>
</evidence>
<dbReference type="Proteomes" id="UP000199306">
    <property type="component" value="Unassembled WGS sequence"/>
</dbReference>
<organism evidence="9 10">
    <name type="scientific">Pseudarcicella hirudinis</name>
    <dbReference type="NCBI Taxonomy" id="1079859"/>
    <lineage>
        <taxon>Bacteria</taxon>
        <taxon>Pseudomonadati</taxon>
        <taxon>Bacteroidota</taxon>
        <taxon>Cytophagia</taxon>
        <taxon>Cytophagales</taxon>
        <taxon>Flectobacillaceae</taxon>
        <taxon>Pseudarcicella</taxon>
    </lineage>
</organism>
<dbReference type="PANTHER" id="PTHR30619">
    <property type="entry name" value="DNA INTERNALIZATION/COMPETENCE PROTEIN COMEC/REC2"/>
    <property type="match status" value="1"/>
</dbReference>
<feature type="transmembrane region" description="Helical" evidence="6">
    <location>
        <begin position="54"/>
        <end position="75"/>
    </location>
</feature>
<name>A0A1I5XKS0_9BACT</name>
<evidence type="ECO:0000313" key="10">
    <source>
        <dbReference type="Proteomes" id="UP000199306"/>
    </source>
</evidence>
<protein>
    <submittedName>
        <fullName evidence="9">Competence protein ComEC</fullName>
    </submittedName>
</protein>
<reference evidence="9 10" key="1">
    <citation type="submission" date="2016-10" db="EMBL/GenBank/DDBJ databases">
        <authorList>
            <person name="de Groot N.N."/>
        </authorList>
    </citation>
    <scope>NUCLEOTIDE SEQUENCE [LARGE SCALE GENOMIC DNA]</scope>
    <source>
        <strain evidence="10">E92,LMG 26720,CCM 7988</strain>
    </source>
</reference>
<evidence type="ECO:0000259" key="8">
    <source>
        <dbReference type="Pfam" id="PF13567"/>
    </source>
</evidence>
<dbReference type="InterPro" id="IPR004477">
    <property type="entry name" value="ComEC_N"/>
</dbReference>
<dbReference type="Pfam" id="PF03772">
    <property type="entry name" value="Competence"/>
    <property type="match status" value="1"/>
</dbReference>
<dbReference type="AlphaFoldDB" id="A0A1I5XKS0"/>
<evidence type="ECO:0000256" key="1">
    <source>
        <dbReference type="ARBA" id="ARBA00004651"/>
    </source>
</evidence>
<accession>A0A1I5XKS0</accession>
<dbReference type="InterPro" id="IPR052159">
    <property type="entry name" value="Competence_DNA_uptake"/>
</dbReference>
<sequence>MNLFSPFPFVRYSLALISGILIYQYLPFYHFSVWLFYSLLFFIHLYLRKKKKHPVFTGLSSLLFLIISGFLLAFINKESNRPDHFSHSINKATYYEVAISSFVEEKAKSYKAVAEVRKLFINHAFIPVSGKVLLYFDHHIPEKPKYGDIILIKGNPVPIEKPKNPEEFDYKEFMSLQQTDFQQYLRPSDFEKTGNVPENLLMNFAIKVNISADSIMKKYIVGKQEYGVANAMILGLRDDLDSELVQAYSVSGAIHILSVSGLHVGVIFIVLELIFGFLVKKGNVGKTLFLFIILFSLWFYAMLTGLSSPVLRSASMFSIITIAKIFSKNQNSYNTVSISAFFLLIWNPYFLFSASFQLSYLAVFGMIYFQPWFSSLMKTGKRATILTRLIDSLWKVTSVALAAQAATFPLTIYYFHQFPNPIYFLLLNPIIIVCSSIALCAGLGFMIIAVPLLKFHATLLVIYAGKVVFWCFKVLNESILFTEKLPESSIRFLHLEFWETGFLFGIIFTLICLWETQKFKYVIASGLMTIILIVYNIRERFYAREQSLFIIHAIPKHSVFSKVEGLKAELIADSGFLEDKNAVRYRLVNFWSSRSILDTQKINLQRFKHIPETAIILWKGKTFFLLNEPLKKKEIQLKSPVIDYLILSGKSVRSFNQIEKIAFRNLVIDCSYSKFYAKGIQLEAAKNGIKCFNLHETGALVLNH</sequence>
<comment type="subcellular location">
    <subcellularLocation>
        <location evidence="1">Cell membrane</location>
        <topology evidence="1">Multi-pass membrane protein</topology>
    </subcellularLocation>
</comment>
<feature type="transmembrane region" description="Helical" evidence="6">
    <location>
        <begin position="287"/>
        <end position="303"/>
    </location>
</feature>
<dbReference type="InterPro" id="IPR025405">
    <property type="entry name" value="DUF4131"/>
</dbReference>
<feature type="transmembrane region" description="Helical" evidence="6">
    <location>
        <begin position="252"/>
        <end position="275"/>
    </location>
</feature>
<dbReference type="STRING" id="1079859.SAMN04515674_11541"/>
<feature type="transmembrane region" description="Helical" evidence="6">
    <location>
        <begin position="521"/>
        <end position="537"/>
    </location>
</feature>
<keyword evidence="3 6" id="KW-0812">Transmembrane</keyword>
<keyword evidence="10" id="KW-1185">Reference proteome</keyword>
<dbReference type="Pfam" id="PF13567">
    <property type="entry name" value="DUF4131"/>
    <property type="match status" value="1"/>
</dbReference>
<feature type="transmembrane region" description="Helical" evidence="6">
    <location>
        <begin position="422"/>
        <end position="450"/>
    </location>
</feature>
<evidence type="ECO:0000256" key="3">
    <source>
        <dbReference type="ARBA" id="ARBA00022692"/>
    </source>
</evidence>
<dbReference type="NCBIfam" id="TIGR00360">
    <property type="entry name" value="ComEC_N-term"/>
    <property type="match status" value="1"/>
</dbReference>
<dbReference type="PANTHER" id="PTHR30619:SF1">
    <property type="entry name" value="RECOMBINATION PROTEIN 2"/>
    <property type="match status" value="1"/>
</dbReference>
<feature type="transmembrane region" description="Helical" evidence="6">
    <location>
        <begin position="396"/>
        <end position="416"/>
    </location>
</feature>
<evidence type="ECO:0000256" key="2">
    <source>
        <dbReference type="ARBA" id="ARBA00022475"/>
    </source>
</evidence>
<dbReference type="EMBL" id="FOXH01000015">
    <property type="protein sequence ID" value="SFQ32593.1"/>
    <property type="molecule type" value="Genomic_DNA"/>
</dbReference>
<feature type="transmembrane region" description="Helical" evidence="6">
    <location>
        <begin position="457"/>
        <end position="475"/>
    </location>
</feature>
<dbReference type="GO" id="GO:0005886">
    <property type="term" value="C:plasma membrane"/>
    <property type="evidence" value="ECO:0007669"/>
    <property type="project" value="UniProtKB-SubCell"/>
</dbReference>
<feature type="transmembrane region" description="Helical" evidence="6">
    <location>
        <begin position="9"/>
        <end position="25"/>
    </location>
</feature>
<dbReference type="RefSeq" id="WP_177219469.1">
    <property type="nucleotide sequence ID" value="NZ_FOXH01000015.1"/>
</dbReference>
<evidence type="ECO:0000256" key="4">
    <source>
        <dbReference type="ARBA" id="ARBA00022989"/>
    </source>
</evidence>
<proteinExistence type="predicted"/>
<keyword evidence="4 6" id="KW-1133">Transmembrane helix</keyword>
<evidence type="ECO:0000259" key="7">
    <source>
        <dbReference type="Pfam" id="PF03772"/>
    </source>
</evidence>
<feature type="transmembrane region" description="Helical" evidence="6">
    <location>
        <begin position="358"/>
        <end position="376"/>
    </location>
</feature>
<keyword evidence="5 6" id="KW-0472">Membrane</keyword>
<feature type="transmembrane region" description="Helical" evidence="6">
    <location>
        <begin position="495"/>
        <end position="514"/>
    </location>
</feature>
<evidence type="ECO:0000313" key="9">
    <source>
        <dbReference type="EMBL" id="SFQ32593.1"/>
    </source>
</evidence>
<feature type="transmembrane region" description="Helical" evidence="6">
    <location>
        <begin position="333"/>
        <end position="352"/>
    </location>
</feature>
<evidence type="ECO:0000256" key="6">
    <source>
        <dbReference type="SAM" id="Phobius"/>
    </source>
</evidence>
<gene>
    <name evidence="9" type="ORF">SAMN04515674_11541</name>
</gene>
<feature type="domain" description="DUF4131" evidence="8">
    <location>
        <begin position="25"/>
        <end position="189"/>
    </location>
</feature>